<feature type="transmembrane region" description="Helical" evidence="2">
    <location>
        <begin position="200"/>
        <end position="218"/>
    </location>
</feature>
<feature type="transmembrane region" description="Helical" evidence="2">
    <location>
        <begin position="36"/>
        <end position="53"/>
    </location>
</feature>
<proteinExistence type="predicted"/>
<keyword evidence="2" id="KW-0472">Membrane</keyword>
<sequence length="512" mass="54529">MSEMFPSGPDTGFHIAWSALASLGVGMLLRWRGPARLLGFMPLVLVAGAHAAHNFDVARTARSTVGDALAQPFVAVEPLLGLWPFLALAFAIWSDSRALRRGKVASPQLLLAGERPTALSSLATVGRYALIRPPCTAMVAHRYVLLRRTAWYAGRAAERDLASAACAKMQASPTFISWRGVGLRAGLSQRLSGRGRRGPWMLLIWAVLALPVLAYFVLGATPELADVQRALAGPVVFPLLLALSGVGLALVIWHLAIAVRSLALAWRDTLTERATRVQLRLLAGTGTLLLGAVTLTSWLRGARPDQHVISNAHVLNALNDLLLYGGLALLLAGFVLFPPAGLIGLAGGGLVAVPTITTGFITLEALGFTGILLSQATPEQGGDNGESGGGSPSAAEQARLHDLGVDPATGQFRPVEMETAQRIEQQLGLTLTRSKHVGADWLDSKGVTYDAVGNFPSQFFDRQRPRLQQAILDHLQKVDLVPVDVSKFTPGQVAKVQQFIQNLGPRVFLVGA</sequence>
<name>A0ABP6XSX1_9ACTN</name>
<dbReference type="CDD" id="cd20726">
    <property type="entry name" value="CDI_toxin_BpE479_tRNase-like"/>
    <property type="match status" value="1"/>
</dbReference>
<evidence type="ECO:0000313" key="3">
    <source>
        <dbReference type="EMBL" id="GAA3572043.1"/>
    </source>
</evidence>
<organism evidence="3 4">
    <name type="scientific">Nonomuraea rosea</name>
    <dbReference type="NCBI Taxonomy" id="638574"/>
    <lineage>
        <taxon>Bacteria</taxon>
        <taxon>Bacillati</taxon>
        <taxon>Actinomycetota</taxon>
        <taxon>Actinomycetes</taxon>
        <taxon>Streptosporangiales</taxon>
        <taxon>Streptosporangiaceae</taxon>
        <taxon>Nonomuraea</taxon>
    </lineage>
</organism>
<evidence type="ECO:0000313" key="4">
    <source>
        <dbReference type="Proteomes" id="UP001500630"/>
    </source>
</evidence>
<feature type="transmembrane region" description="Helical" evidence="2">
    <location>
        <begin position="279"/>
        <end position="301"/>
    </location>
</feature>
<feature type="transmembrane region" description="Helical" evidence="2">
    <location>
        <begin position="238"/>
        <end position="259"/>
    </location>
</feature>
<dbReference type="RefSeq" id="WP_425570380.1">
    <property type="nucleotide sequence ID" value="NZ_BAABDQ010000014.1"/>
</dbReference>
<dbReference type="Proteomes" id="UP001500630">
    <property type="component" value="Unassembled WGS sequence"/>
</dbReference>
<feature type="transmembrane region" description="Helical" evidence="2">
    <location>
        <begin position="73"/>
        <end position="93"/>
    </location>
</feature>
<evidence type="ECO:0000256" key="2">
    <source>
        <dbReference type="SAM" id="Phobius"/>
    </source>
</evidence>
<comment type="caution">
    <text evidence="3">The sequence shown here is derived from an EMBL/GenBank/DDBJ whole genome shotgun (WGS) entry which is preliminary data.</text>
</comment>
<feature type="transmembrane region" description="Helical" evidence="2">
    <location>
        <begin position="12"/>
        <end position="29"/>
    </location>
</feature>
<feature type="transmembrane region" description="Helical" evidence="2">
    <location>
        <begin position="350"/>
        <end position="373"/>
    </location>
</feature>
<dbReference type="EMBL" id="BAABDQ010000014">
    <property type="protein sequence ID" value="GAA3572043.1"/>
    <property type="molecule type" value="Genomic_DNA"/>
</dbReference>
<feature type="compositionally biased region" description="Gly residues" evidence="1">
    <location>
        <begin position="382"/>
        <end position="391"/>
    </location>
</feature>
<evidence type="ECO:0000256" key="1">
    <source>
        <dbReference type="SAM" id="MobiDB-lite"/>
    </source>
</evidence>
<gene>
    <name evidence="3" type="ORF">GCM10022419_061140</name>
</gene>
<keyword evidence="4" id="KW-1185">Reference proteome</keyword>
<keyword evidence="2" id="KW-1133">Transmembrane helix</keyword>
<accession>A0ABP6XSX1</accession>
<reference evidence="4" key="1">
    <citation type="journal article" date="2019" name="Int. J. Syst. Evol. Microbiol.">
        <title>The Global Catalogue of Microorganisms (GCM) 10K type strain sequencing project: providing services to taxonomists for standard genome sequencing and annotation.</title>
        <authorList>
            <consortium name="The Broad Institute Genomics Platform"/>
            <consortium name="The Broad Institute Genome Sequencing Center for Infectious Disease"/>
            <person name="Wu L."/>
            <person name="Ma J."/>
        </authorList>
    </citation>
    <scope>NUCLEOTIDE SEQUENCE [LARGE SCALE GENOMIC DNA]</scope>
    <source>
        <strain evidence="4">JCM 17326</strain>
    </source>
</reference>
<protein>
    <submittedName>
        <fullName evidence="3">Uncharacterized protein</fullName>
    </submittedName>
</protein>
<keyword evidence="2" id="KW-0812">Transmembrane</keyword>
<feature type="region of interest" description="Disordered" evidence="1">
    <location>
        <begin position="377"/>
        <end position="396"/>
    </location>
</feature>
<feature type="transmembrane region" description="Helical" evidence="2">
    <location>
        <begin position="321"/>
        <end position="343"/>
    </location>
</feature>